<protein>
    <submittedName>
        <fullName evidence="1">Uncharacterized protein</fullName>
    </submittedName>
</protein>
<reference evidence="1" key="1">
    <citation type="submission" date="2020-11" db="EMBL/GenBank/DDBJ databases">
        <authorList>
            <person name="Tran Van P."/>
        </authorList>
    </citation>
    <scope>NUCLEOTIDE SEQUENCE</scope>
</reference>
<dbReference type="EMBL" id="OD565982">
    <property type="protein sequence ID" value="CAD7443096.1"/>
    <property type="molecule type" value="Genomic_DNA"/>
</dbReference>
<evidence type="ECO:0000313" key="1">
    <source>
        <dbReference type="EMBL" id="CAD7443096.1"/>
    </source>
</evidence>
<accession>A0A7R9EX91</accession>
<sequence>MSTCAYNLNRCIDAVCRSIDRQTSALKYLPASLKSILLHVLGRRSALNVTVVTSLLNHSVEKLDLTSCKGLDDQVLRSLVSCSQLRELAINKQIRCETKEFDSSSELH</sequence>
<dbReference type="AlphaFoldDB" id="A0A7R9EX91"/>
<name>A0A7R9EX91_9NEOP</name>
<proteinExistence type="predicted"/>
<gene>
    <name evidence="1" type="ORF">TBIB3V08_LOCUS5509</name>
</gene>
<dbReference type="SUPFAM" id="SSF52047">
    <property type="entry name" value="RNI-like"/>
    <property type="match status" value="1"/>
</dbReference>
<organism evidence="1">
    <name type="scientific">Timema bartmani</name>
    <dbReference type="NCBI Taxonomy" id="61472"/>
    <lineage>
        <taxon>Eukaryota</taxon>
        <taxon>Metazoa</taxon>
        <taxon>Ecdysozoa</taxon>
        <taxon>Arthropoda</taxon>
        <taxon>Hexapoda</taxon>
        <taxon>Insecta</taxon>
        <taxon>Pterygota</taxon>
        <taxon>Neoptera</taxon>
        <taxon>Polyneoptera</taxon>
        <taxon>Phasmatodea</taxon>
        <taxon>Timematodea</taxon>
        <taxon>Timematoidea</taxon>
        <taxon>Timematidae</taxon>
        <taxon>Timema</taxon>
    </lineage>
</organism>